<dbReference type="EMBL" id="KV426120">
    <property type="protein sequence ID" value="KZV87622.1"/>
    <property type="molecule type" value="Genomic_DNA"/>
</dbReference>
<gene>
    <name evidence="1" type="ORF">EXIGLDRAFT_773481</name>
</gene>
<keyword evidence="2" id="KW-1185">Reference proteome</keyword>
<dbReference type="Proteomes" id="UP000077266">
    <property type="component" value="Unassembled WGS sequence"/>
</dbReference>
<proteinExistence type="predicted"/>
<organism evidence="1 2">
    <name type="scientific">Exidia glandulosa HHB12029</name>
    <dbReference type="NCBI Taxonomy" id="1314781"/>
    <lineage>
        <taxon>Eukaryota</taxon>
        <taxon>Fungi</taxon>
        <taxon>Dikarya</taxon>
        <taxon>Basidiomycota</taxon>
        <taxon>Agaricomycotina</taxon>
        <taxon>Agaricomycetes</taxon>
        <taxon>Auriculariales</taxon>
        <taxon>Exidiaceae</taxon>
        <taxon>Exidia</taxon>
    </lineage>
</organism>
<reference evidence="1 2" key="1">
    <citation type="journal article" date="2016" name="Mol. Biol. Evol.">
        <title>Comparative Genomics of Early-Diverging Mushroom-Forming Fungi Provides Insights into the Origins of Lignocellulose Decay Capabilities.</title>
        <authorList>
            <person name="Nagy L.G."/>
            <person name="Riley R."/>
            <person name="Tritt A."/>
            <person name="Adam C."/>
            <person name="Daum C."/>
            <person name="Floudas D."/>
            <person name="Sun H."/>
            <person name="Yadav J.S."/>
            <person name="Pangilinan J."/>
            <person name="Larsson K.H."/>
            <person name="Matsuura K."/>
            <person name="Barry K."/>
            <person name="Labutti K."/>
            <person name="Kuo R."/>
            <person name="Ohm R.A."/>
            <person name="Bhattacharya S.S."/>
            <person name="Shirouzu T."/>
            <person name="Yoshinaga Y."/>
            <person name="Martin F.M."/>
            <person name="Grigoriev I.V."/>
            <person name="Hibbett D.S."/>
        </authorList>
    </citation>
    <scope>NUCLEOTIDE SEQUENCE [LARGE SCALE GENOMIC DNA]</scope>
    <source>
        <strain evidence="1 2">HHB12029</strain>
    </source>
</reference>
<evidence type="ECO:0000313" key="2">
    <source>
        <dbReference type="Proteomes" id="UP000077266"/>
    </source>
</evidence>
<evidence type="ECO:0000313" key="1">
    <source>
        <dbReference type="EMBL" id="KZV87622.1"/>
    </source>
</evidence>
<accession>A0A165ET62</accession>
<dbReference type="InParanoid" id="A0A165ET62"/>
<dbReference type="AlphaFoldDB" id="A0A165ET62"/>
<name>A0A165ET62_EXIGL</name>
<protein>
    <submittedName>
        <fullName evidence="1">Uncharacterized protein</fullName>
    </submittedName>
</protein>
<sequence>MSSLSFGKVKIVARRERPTLSARKIVSLLTHTISYTVTDSMLPLVKVKENIVRHSPAPPDDADPTAQTTAETAAYTPHCDEVKMMKDARISTEVRTEPTFQLASRALEVRSWVGAPVAVYIASGYETALAYENAVSSMVFGMRIFSALPG</sequence>